<keyword evidence="3" id="KW-1185">Reference proteome</keyword>
<evidence type="ECO:0000313" key="2">
    <source>
        <dbReference type="EMBL" id="SDO46421.1"/>
    </source>
</evidence>
<feature type="transmembrane region" description="Helical" evidence="1">
    <location>
        <begin position="158"/>
        <end position="176"/>
    </location>
</feature>
<dbReference type="AlphaFoldDB" id="A0A1H0JSN5"/>
<feature type="transmembrane region" description="Helical" evidence="1">
    <location>
        <begin position="6"/>
        <end position="32"/>
    </location>
</feature>
<sequence>MLVPALILALAIGEFRPVSAPQVFVLATFLVIRRRTVGGLSAGKRLLAEQAWRPVSARVVRAGRWWLGCRIEVTDGDSVGVLLVTGLTRAHAAVIARTGSVWVVGDVMGVAVVRVDGSHEPWQAKAPRWTRSPRLFAAGQDPTMMLARRIQRAMSLQWANLAWLPIFVALGVWAFPDRPWVVVAWVLLFAAVMIAAVAFRLHRHPMLHRLPELVEAGPWTPVQASLRPWQARTDDTAQASAVIRLADGRTMTADMRSASVDLLGTVWDTGTLWFAGEPEPGKTMAAGYPGYPLLAVAVIR</sequence>
<evidence type="ECO:0000256" key="1">
    <source>
        <dbReference type="SAM" id="Phobius"/>
    </source>
</evidence>
<keyword evidence="1" id="KW-1133">Transmembrane helix</keyword>
<gene>
    <name evidence="2" type="ORF">SAMN05192558_103189</name>
</gene>
<dbReference type="Proteomes" id="UP000199651">
    <property type="component" value="Unassembled WGS sequence"/>
</dbReference>
<protein>
    <submittedName>
        <fullName evidence="2">Uncharacterized protein</fullName>
    </submittedName>
</protein>
<keyword evidence="1" id="KW-0472">Membrane</keyword>
<dbReference type="STRING" id="504798.SAMN05421871_102860"/>
<accession>A0A1H0JSN5</accession>
<evidence type="ECO:0000313" key="3">
    <source>
        <dbReference type="Proteomes" id="UP000199651"/>
    </source>
</evidence>
<organism evidence="2 3">
    <name type="scientific">Actinokineospora alba</name>
    <dbReference type="NCBI Taxonomy" id="504798"/>
    <lineage>
        <taxon>Bacteria</taxon>
        <taxon>Bacillati</taxon>
        <taxon>Actinomycetota</taxon>
        <taxon>Actinomycetes</taxon>
        <taxon>Pseudonocardiales</taxon>
        <taxon>Pseudonocardiaceae</taxon>
        <taxon>Actinokineospora</taxon>
    </lineage>
</organism>
<name>A0A1H0JSN5_9PSEU</name>
<dbReference type="EMBL" id="FNJB01000003">
    <property type="protein sequence ID" value="SDO46421.1"/>
    <property type="molecule type" value="Genomic_DNA"/>
</dbReference>
<proteinExistence type="predicted"/>
<dbReference type="RefSeq" id="WP_133794574.1">
    <property type="nucleotide sequence ID" value="NZ_FNDV01000002.1"/>
</dbReference>
<reference evidence="3" key="1">
    <citation type="submission" date="2016-10" db="EMBL/GenBank/DDBJ databases">
        <authorList>
            <person name="Varghese N."/>
            <person name="Submissions S."/>
        </authorList>
    </citation>
    <scope>NUCLEOTIDE SEQUENCE [LARGE SCALE GENOMIC DNA]</scope>
    <source>
        <strain evidence="3">IBRC-M 10655</strain>
    </source>
</reference>
<keyword evidence="1" id="KW-0812">Transmembrane</keyword>
<feature type="transmembrane region" description="Helical" evidence="1">
    <location>
        <begin position="182"/>
        <end position="201"/>
    </location>
</feature>
<dbReference type="OrthoDB" id="3678714at2"/>